<protein>
    <submittedName>
        <fullName evidence="2">Uncharacterized protein</fullName>
    </submittedName>
</protein>
<evidence type="ECO:0000313" key="2">
    <source>
        <dbReference type="EMBL" id="TCM78376.1"/>
    </source>
</evidence>
<reference evidence="2 3" key="1">
    <citation type="submission" date="2019-03" db="EMBL/GenBank/DDBJ databases">
        <title>Genomic Encyclopedia of Type Strains, Phase IV (KMG-IV): sequencing the most valuable type-strain genomes for metagenomic binning, comparative biology and taxonomic classification.</title>
        <authorList>
            <person name="Goeker M."/>
        </authorList>
    </citation>
    <scope>NUCLEOTIDE SEQUENCE [LARGE SCALE GENOMIC DNA]</scope>
    <source>
        <strain evidence="2 3">DSM 21153</strain>
    </source>
</reference>
<dbReference type="Proteomes" id="UP000295277">
    <property type="component" value="Unassembled WGS sequence"/>
</dbReference>
<evidence type="ECO:0000313" key="3">
    <source>
        <dbReference type="Proteomes" id="UP000295277"/>
    </source>
</evidence>
<comment type="caution">
    <text evidence="2">The sequence shown here is derived from an EMBL/GenBank/DDBJ whole genome shotgun (WGS) entry which is preliminary data.</text>
</comment>
<gene>
    <name evidence="2" type="ORF">EV216_12653</name>
</gene>
<keyword evidence="3" id="KW-1185">Reference proteome</keyword>
<sequence>MKTAFRISALACAMALAAPAFAEENTPVDPAQIDPVTRMNNAVFELAIERVEKLLKPGDILRLMLVAQQKGLAINCAGYEVDDKRFGAVMQDIVKDITALTEQGQENLAFDIVIGSYQMALGGQMAVAAYDPAAYCAHGEELRTELAEDTEGRVWVLAPAQ</sequence>
<name>A0A4R1YLQ6_9RHOB</name>
<feature type="chain" id="PRO_5020586371" evidence="1">
    <location>
        <begin position="23"/>
        <end position="161"/>
    </location>
</feature>
<dbReference type="AlphaFoldDB" id="A0A4R1YLQ6"/>
<proteinExistence type="predicted"/>
<feature type="signal peptide" evidence="1">
    <location>
        <begin position="1"/>
        <end position="22"/>
    </location>
</feature>
<organism evidence="2 3">
    <name type="scientific">Rhodovulum steppense</name>
    <dbReference type="NCBI Taxonomy" id="540251"/>
    <lineage>
        <taxon>Bacteria</taxon>
        <taxon>Pseudomonadati</taxon>
        <taxon>Pseudomonadota</taxon>
        <taxon>Alphaproteobacteria</taxon>
        <taxon>Rhodobacterales</taxon>
        <taxon>Paracoccaceae</taxon>
        <taxon>Rhodovulum</taxon>
    </lineage>
</organism>
<dbReference type="OrthoDB" id="7867466at2"/>
<dbReference type="RefSeq" id="WP_132696329.1">
    <property type="nucleotide sequence ID" value="NZ_SLVM01000026.1"/>
</dbReference>
<accession>A0A4R1YLQ6</accession>
<dbReference type="EMBL" id="SLVM01000026">
    <property type="protein sequence ID" value="TCM78376.1"/>
    <property type="molecule type" value="Genomic_DNA"/>
</dbReference>
<evidence type="ECO:0000256" key="1">
    <source>
        <dbReference type="SAM" id="SignalP"/>
    </source>
</evidence>
<keyword evidence="1" id="KW-0732">Signal</keyword>